<evidence type="ECO:0000256" key="1">
    <source>
        <dbReference type="SAM" id="Phobius"/>
    </source>
</evidence>
<keyword evidence="3" id="KW-1185">Reference proteome</keyword>
<dbReference type="EMBL" id="JAVFKY010000001">
    <property type="protein sequence ID" value="KAK5584085.1"/>
    <property type="molecule type" value="Genomic_DNA"/>
</dbReference>
<gene>
    <name evidence="2" type="ORF">RB653_005692</name>
</gene>
<evidence type="ECO:0000313" key="3">
    <source>
        <dbReference type="Proteomes" id="UP001344447"/>
    </source>
</evidence>
<reference evidence="2 3" key="1">
    <citation type="submission" date="2023-11" db="EMBL/GenBank/DDBJ databases">
        <title>Dfirmibasis_genome.</title>
        <authorList>
            <person name="Edelbroek B."/>
            <person name="Kjellin J."/>
            <person name="Jerlstrom-Hultqvist J."/>
            <person name="Soderbom F."/>
        </authorList>
    </citation>
    <scope>NUCLEOTIDE SEQUENCE [LARGE SCALE GENOMIC DNA]</scope>
    <source>
        <strain evidence="2 3">TNS-C-14</strain>
    </source>
</reference>
<protein>
    <submittedName>
        <fullName evidence="2">Uncharacterized protein</fullName>
    </submittedName>
</protein>
<feature type="transmembrane region" description="Helical" evidence="1">
    <location>
        <begin position="210"/>
        <end position="231"/>
    </location>
</feature>
<keyword evidence="1" id="KW-1133">Transmembrane helix</keyword>
<keyword evidence="1" id="KW-0472">Membrane</keyword>
<evidence type="ECO:0000313" key="2">
    <source>
        <dbReference type="EMBL" id="KAK5584085.1"/>
    </source>
</evidence>
<proteinExistence type="predicted"/>
<dbReference type="AlphaFoldDB" id="A0AAN7UD41"/>
<keyword evidence="1" id="KW-0812">Transmembrane</keyword>
<comment type="caution">
    <text evidence="2">The sequence shown here is derived from an EMBL/GenBank/DDBJ whole genome shotgun (WGS) entry which is preliminary data.</text>
</comment>
<sequence length="243" mass="26454">MRTVDSDGRDVPFPGFDGLTCGSFRDSDGLSFTYALKLIKIILMPMGERSPLNVSIIGSNLIISNVILINFTPIITDYPSTINNNKDGISLLIRGISFPEIEFINAIITLSSSNVPLTFNLQCSVLQNETFYYYISNTNKSISNENNNINNTDCLSCYSKSNSKEITGVLNLQLGSTLFQHDVNIEEIESLLPSNDDDDGNKSSKLSGGAIAGITIGSVAAGALVVVYFKFKKTLLNNTLRSL</sequence>
<name>A0AAN7UD41_9MYCE</name>
<organism evidence="2 3">
    <name type="scientific">Dictyostelium firmibasis</name>
    <dbReference type="NCBI Taxonomy" id="79012"/>
    <lineage>
        <taxon>Eukaryota</taxon>
        <taxon>Amoebozoa</taxon>
        <taxon>Evosea</taxon>
        <taxon>Eumycetozoa</taxon>
        <taxon>Dictyostelia</taxon>
        <taxon>Dictyosteliales</taxon>
        <taxon>Dictyosteliaceae</taxon>
        <taxon>Dictyostelium</taxon>
    </lineage>
</organism>
<accession>A0AAN7UD41</accession>
<dbReference type="Proteomes" id="UP001344447">
    <property type="component" value="Unassembled WGS sequence"/>
</dbReference>